<evidence type="ECO:0000313" key="4">
    <source>
        <dbReference type="EMBL" id="SEM02937.1"/>
    </source>
</evidence>
<keyword evidence="2" id="KW-0732">Signal</keyword>
<proteinExistence type="predicted"/>
<feature type="chain" id="PRO_5010303899" description="DUF6310 domain-containing protein" evidence="2">
    <location>
        <begin position="18"/>
        <end position="306"/>
    </location>
</feature>
<evidence type="ECO:0000259" key="3">
    <source>
        <dbReference type="Pfam" id="PF19829"/>
    </source>
</evidence>
<evidence type="ECO:0000313" key="5">
    <source>
        <dbReference type="Proteomes" id="UP000182719"/>
    </source>
</evidence>
<gene>
    <name evidence="4" type="ORF">SAMN05444354_110294</name>
</gene>
<dbReference type="EMBL" id="FOAP01000010">
    <property type="protein sequence ID" value="SEM02937.1"/>
    <property type="molecule type" value="Genomic_DNA"/>
</dbReference>
<dbReference type="OrthoDB" id="5524143at2"/>
<reference evidence="5" key="1">
    <citation type="submission" date="2016-10" db="EMBL/GenBank/DDBJ databases">
        <authorList>
            <person name="Varghese N."/>
            <person name="Submissions S."/>
        </authorList>
    </citation>
    <scope>NUCLEOTIDE SEQUENCE [LARGE SCALE GENOMIC DNA]</scope>
    <source>
        <strain evidence="5">DSM 17044</strain>
    </source>
</reference>
<name>A0A1H7V2K5_STIAU</name>
<evidence type="ECO:0000256" key="1">
    <source>
        <dbReference type="SAM" id="MobiDB-lite"/>
    </source>
</evidence>
<feature type="compositionally biased region" description="Basic and acidic residues" evidence="1">
    <location>
        <begin position="158"/>
        <end position="168"/>
    </location>
</feature>
<keyword evidence="5" id="KW-1185">Reference proteome</keyword>
<dbReference type="Proteomes" id="UP000182719">
    <property type="component" value="Unassembled WGS sequence"/>
</dbReference>
<dbReference type="AlphaFoldDB" id="A0A1H7V2K5"/>
<dbReference type="PROSITE" id="PS51257">
    <property type="entry name" value="PROKAR_LIPOPROTEIN"/>
    <property type="match status" value="1"/>
</dbReference>
<feature type="region of interest" description="Disordered" evidence="1">
    <location>
        <begin position="135"/>
        <end position="204"/>
    </location>
</feature>
<organism evidence="4 5">
    <name type="scientific">Stigmatella aurantiaca</name>
    <dbReference type="NCBI Taxonomy" id="41"/>
    <lineage>
        <taxon>Bacteria</taxon>
        <taxon>Pseudomonadati</taxon>
        <taxon>Myxococcota</taxon>
        <taxon>Myxococcia</taxon>
        <taxon>Myxococcales</taxon>
        <taxon>Cystobacterineae</taxon>
        <taxon>Archangiaceae</taxon>
        <taxon>Stigmatella</taxon>
    </lineage>
</organism>
<dbReference type="Pfam" id="PF19829">
    <property type="entry name" value="DUF6310"/>
    <property type="match status" value="1"/>
</dbReference>
<accession>A0A1H7V2K5</accession>
<dbReference type="InterPro" id="IPR046277">
    <property type="entry name" value="DUF6310"/>
</dbReference>
<sequence>MLHRTCIALLIALSACATTNPSPAEREDPNLRFANLQRAAQYPWTDGGHCVLREASNAWPVLTERCFSALDHDRVRFQDVTGRCAVASAPAAAATLAGVGLCLFASPVVVTGAVIVMGTVVVAVVIQEGINAHARNASRERAKPKAQPQPSSEQEPVANREPKPEGLGRDWLPPVSSDPSERSECRPLPGPPRGGNEPHNECANKVPGNGFPGLNVLMRGKSTVKSFDALVLATRTLWEVKTYNLGHQSPRSRKFLVEVKLPQIREEAKLAKECGYNFVVGVTSAEHKALLQSLEPNLTVVVMDWC</sequence>
<feature type="signal peptide" evidence="2">
    <location>
        <begin position="1"/>
        <end position="17"/>
    </location>
</feature>
<evidence type="ECO:0000256" key="2">
    <source>
        <dbReference type="SAM" id="SignalP"/>
    </source>
</evidence>
<protein>
    <recommendedName>
        <fullName evidence="3">DUF6310 domain-containing protein</fullName>
    </recommendedName>
</protein>
<feature type="domain" description="DUF6310" evidence="3">
    <location>
        <begin position="180"/>
        <end position="306"/>
    </location>
</feature>